<comment type="caution">
    <text evidence="1">The sequence shown here is derived from an EMBL/GenBank/DDBJ whole genome shotgun (WGS) entry which is preliminary data.</text>
</comment>
<sequence>MEGYDDLSSFSSSSHLSSQDCIEAPLSTNLTRGDLEVELSRHIARVSHFLDITRSLHEIDHSTILCLFEYLVLVDCSHTRGEGAVCEAKREMDSTIARSGEKSTDRV</sequence>
<proteinExistence type="predicted"/>
<organism evidence="1 2">
    <name type="scientific">Pristionchus entomophagus</name>
    <dbReference type="NCBI Taxonomy" id="358040"/>
    <lineage>
        <taxon>Eukaryota</taxon>
        <taxon>Metazoa</taxon>
        <taxon>Ecdysozoa</taxon>
        <taxon>Nematoda</taxon>
        <taxon>Chromadorea</taxon>
        <taxon>Rhabditida</taxon>
        <taxon>Rhabditina</taxon>
        <taxon>Diplogasteromorpha</taxon>
        <taxon>Diplogasteroidea</taxon>
        <taxon>Neodiplogasteridae</taxon>
        <taxon>Pristionchus</taxon>
    </lineage>
</organism>
<name>A0AAV5UGX6_9BILA</name>
<accession>A0AAV5UGX6</accession>
<feature type="non-terminal residue" evidence="1">
    <location>
        <position position="107"/>
    </location>
</feature>
<dbReference type="AlphaFoldDB" id="A0AAV5UGX6"/>
<protein>
    <submittedName>
        <fullName evidence="1">Uncharacterized protein</fullName>
    </submittedName>
</protein>
<dbReference type="EMBL" id="BTSX01000006">
    <property type="protein sequence ID" value="GMT05609.1"/>
    <property type="molecule type" value="Genomic_DNA"/>
</dbReference>
<gene>
    <name evidence="1" type="ORF">PENTCL1PPCAC_27783</name>
</gene>
<keyword evidence="2" id="KW-1185">Reference proteome</keyword>
<evidence type="ECO:0000313" key="2">
    <source>
        <dbReference type="Proteomes" id="UP001432027"/>
    </source>
</evidence>
<evidence type="ECO:0000313" key="1">
    <source>
        <dbReference type="EMBL" id="GMT05609.1"/>
    </source>
</evidence>
<dbReference type="Proteomes" id="UP001432027">
    <property type="component" value="Unassembled WGS sequence"/>
</dbReference>
<reference evidence="1" key="1">
    <citation type="submission" date="2023-10" db="EMBL/GenBank/DDBJ databases">
        <title>Genome assembly of Pristionchus species.</title>
        <authorList>
            <person name="Yoshida K."/>
            <person name="Sommer R.J."/>
        </authorList>
    </citation>
    <scope>NUCLEOTIDE SEQUENCE</scope>
    <source>
        <strain evidence="1">RS0144</strain>
    </source>
</reference>